<evidence type="ECO:0000313" key="2">
    <source>
        <dbReference type="EMBL" id="RNA23647.1"/>
    </source>
</evidence>
<comment type="caution">
    <text evidence="2">The sequence shown here is derived from an EMBL/GenBank/DDBJ whole genome shotgun (WGS) entry which is preliminary data.</text>
</comment>
<dbReference type="Proteomes" id="UP000276133">
    <property type="component" value="Unassembled WGS sequence"/>
</dbReference>
<reference evidence="2 3" key="1">
    <citation type="journal article" date="2018" name="Sci. Rep.">
        <title>Genomic signatures of local adaptation to the degree of environmental predictability in rotifers.</title>
        <authorList>
            <person name="Franch-Gras L."/>
            <person name="Hahn C."/>
            <person name="Garcia-Roger E.M."/>
            <person name="Carmona M.J."/>
            <person name="Serra M."/>
            <person name="Gomez A."/>
        </authorList>
    </citation>
    <scope>NUCLEOTIDE SEQUENCE [LARGE SCALE GENOMIC DNA]</scope>
    <source>
        <strain evidence="2">HYR1</strain>
    </source>
</reference>
<feature type="transmembrane region" description="Helical" evidence="1">
    <location>
        <begin position="12"/>
        <end position="32"/>
    </location>
</feature>
<protein>
    <submittedName>
        <fullName evidence="2">Uncharacterized protein</fullName>
    </submittedName>
</protein>
<keyword evidence="1" id="KW-1133">Transmembrane helix</keyword>
<keyword evidence="3" id="KW-1185">Reference proteome</keyword>
<name>A0A3M7RJS7_BRAPC</name>
<keyword evidence="1" id="KW-0812">Transmembrane</keyword>
<organism evidence="2 3">
    <name type="scientific">Brachionus plicatilis</name>
    <name type="common">Marine rotifer</name>
    <name type="synonym">Brachionus muelleri</name>
    <dbReference type="NCBI Taxonomy" id="10195"/>
    <lineage>
        <taxon>Eukaryota</taxon>
        <taxon>Metazoa</taxon>
        <taxon>Spiralia</taxon>
        <taxon>Gnathifera</taxon>
        <taxon>Rotifera</taxon>
        <taxon>Eurotatoria</taxon>
        <taxon>Monogononta</taxon>
        <taxon>Pseudotrocha</taxon>
        <taxon>Ploima</taxon>
        <taxon>Brachionidae</taxon>
        <taxon>Brachionus</taxon>
    </lineage>
</organism>
<evidence type="ECO:0000313" key="3">
    <source>
        <dbReference type="Proteomes" id="UP000276133"/>
    </source>
</evidence>
<dbReference type="AlphaFoldDB" id="A0A3M7RJS7"/>
<sequence>MIVRLEKPAGNFLSIQILFSINLNYMFIATGLRYRISIHFKNSSKYSKIKKYPFMGLNHDPMHRIKLENKYFISINVKYARSSLPQPLLNLIFVFFFSNNCASRYLVYQISAEQNASYDELIKKQHQKIKSSQIILSVYFGSILPMKI</sequence>
<accession>A0A3M7RJS7</accession>
<proteinExistence type="predicted"/>
<evidence type="ECO:0000256" key="1">
    <source>
        <dbReference type="SAM" id="Phobius"/>
    </source>
</evidence>
<gene>
    <name evidence="2" type="ORF">BpHYR1_050902</name>
</gene>
<keyword evidence="1" id="KW-0472">Membrane</keyword>
<dbReference type="EMBL" id="REGN01003244">
    <property type="protein sequence ID" value="RNA23647.1"/>
    <property type="molecule type" value="Genomic_DNA"/>
</dbReference>